<name>A0A8S0WHG4_CYCAE</name>
<evidence type="ECO:0000313" key="4">
    <source>
        <dbReference type="EMBL" id="CAA7262323.1"/>
    </source>
</evidence>
<evidence type="ECO:0000313" key="5">
    <source>
        <dbReference type="Proteomes" id="UP000467700"/>
    </source>
</evidence>
<dbReference type="PANTHER" id="PTHR36183:SF2">
    <property type="entry name" value="BETA-GLUCURONIDASE C-TERMINAL DOMAIN-CONTAINING PROTEIN"/>
    <property type="match status" value="1"/>
</dbReference>
<dbReference type="EMBL" id="CACVBS010000035">
    <property type="protein sequence ID" value="CAA7262323.1"/>
    <property type="molecule type" value="Genomic_DNA"/>
</dbReference>
<accession>A0A8S0WHG4</accession>
<gene>
    <name evidence="4" type="ORF">AAE3_LOCUS4243</name>
</gene>
<feature type="transmembrane region" description="Helical" evidence="1">
    <location>
        <begin position="632"/>
        <end position="650"/>
    </location>
</feature>
<dbReference type="PANTHER" id="PTHR36183">
    <property type="entry name" value="BETA-GLUCURONIDASE"/>
    <property type="match status" value="1"/>
</dbReference>
<keyword evidence="2" id="KW-0732">Signal</keyword>
<feature type="signal peptide" evidence="2">
    <location>
        <begin position="1"/>
        <end position="18"/>
    </location>
</feature>
<evidence type="ECO:0000256" key="1">
    <source>
        <dbReference type="SAM" id="Phobius"/>
    </source>
</evidence>
<dbReference type="Pfam" id="PF16862">
    <property type="entry name" value="Glyco_hydro_79C"/>
    <property type="match status" value="1"/>
</dbReference>
<dbReference type="InterPro" id="IPR013780">
    <property type="entry name" value="Glyco_hydro_b"/>
</dbReference>
<feature type="domain" description="Beta-glucuronidase C-terminal" evidence="3">
    <location>
        <begin position="462"/>
        <end position="563"/>
    </location>
</feature>
<dbReference type="InterPro" id="IPR017853">
    <property type="entry name" value="GH"/>
</dbReference>
<comment type="caution">
    <text evidence="4">The sequence shown here is derived from an EMBL/GenBank/DDBJ whole genome shotgun (WGS) entry which is preliminary data.</text>
</comment>
<feature type="chain" id="PRO_5035943786" description="Beta-glucuronidase C-terminal domain-containing protein" evidence="2">
    <location>
        <begin position="19"/>
        <end position="655"/>
    </location>
</feature>
<dbReference type="OrthoDB" id="2796951at2759"/>
<evidence type="ECO:0000256" key="2">
    <source>
        <dbReference type="SAM" id="SignalP"/>
    </source>
</evidence>
<evidence type="ECO:0000259" key="3">
    <source>
        <dbReference type="Pfam" id="PF16862"/>
    </source>
</evidence>
<dbReference type="InterPro" id="IPR052974">
    <property type="entry name" value="GH79_Enzymes"/>
</dbReference>
<reference evidence="4 5" key="1">
    <citation type="submission" date="2020-01" db="EMBL/GenBank/DDBJ databases">
        <authorList>
            <person name="Gupta K D."/>
        </authorList>
    </citation>
    <scope>NUCLEOTIDE SEQUENCE [LARGE SCALE GENOMIC DNA]</scope>
</reference>
<dbReference type="Proteomes" id="UP000467700">
    <property type="component" value="Unassembled WGS sequence"/>
</dbReference>
<keyword evidence="1" id="KW-0812">Transmembrane</keyword>
<keyword evidence="1" id="KW-0472">Membrane</keyword>
<sequence length="655" mass="70401">MLLSSLVALSATFSTAHAVTVYGQIPLAQTATPTDPAAPVATTLAAYNRTLLNPPPVPNPLPGTAYELPLQRDAAAASGISIPHVGGGFWGFSIEMSVISQVLGKNSSLLQVPFLNLMANLQERAGGVVIRLGGNTQEFAVMVPELEDGRTFGKTDSGSTQTTKTPAVLYTIDMFYMANNISSMLNVKWFCGIPFNDSTNWRLTIAEEAQNILGDNLLALQAGNEPDFYVEFKRRLAPYEPADYANEVQNLIEVMDNNPRIINKNMLLGPSIASANWQPYQVWETGFIDRFKDRMYAFTVEHYPDNNCAAQFNTGDVHKNPQDVFPNYLDHQKVVDLVFPYYESTALSTAAGRPFFMFETNTASCGGFAGVSDSYGAALWAMDYGFQMAWANFTHGMLHVGGQNVFYNPFTAPPTNQSSYNQWTVGSIYYSTIVLAEAFGKTNTSRIVDLTSTAGSIYTPSYAIYENDVLDKVALFNYVDDNTGASNLQVTLTVPNGGTPGSVRVKYLEADSVASKDNITWAGQTLGNQLEVDGRFRGELNVTTVDCAATGCVIPVPAPGFALVFFNTAAEQISIGQATQTFATSAHTKSHNTATIASAVLATSNGHSGMSRDGFGSTSVGSVSAGVESARLRAGVLVLGLMAGGAVYLARALMR</sequence>
<organism evidence="4 5">
    <name type="scientific">Cyclocybe aegerita</name>
    <name type="common">Black poplar mushroom</name>
    <name type="synonym">Agrocybe aegerita</name>
    <dbReference type="NCBI Taxonomy" id="1973307"/>
    <lineage>
        <taxon>Eukaryota</taxon>
        <taxon>Fungi</taxon>
        <taxon>Dikarya</taxon>
        <taxon>Basidiomycota</taxon>
        <taxon>Agaricomycotina</taxon>
        <taxon>Agaricomycetes</taxon>
        <taxon>Agaricomycetidae</taxon>
        <taxon>Agaricales</taxon>
        <taxon>Agaricineae</taxon>
        <taxon>Bolbitiaceae</taxon>
        <taxon>Cyclocybe</taxon>
    </lineage>
</organism>
<dbReference type="InterPro" id="IPR031728">
    <property type="entry name" value="GlcAase_C"/>
</dbReference>
<keyword evidence="1" id="KW-1133">Transmembrane helix</keyword>
<dbReference type="Gene3D" id="3.20.20.80">
    <property type="entry name" value="Glycosidases"/>
    <property type="match status" value="1"/>
</dbReference>
<proteinExistence type="predicted"/>
<dbReference type="AlphaFoldDB" id="A0A8S0WHG4"/>
<protein>
    <recommendedName>
        <fullName evidence="3">Beta-glucuronidase C-terminal domain-containing protein</fullName>
    </recommendedName>
</protein>
<keyword evidence="5" id="KW-1185">Reference proteome</keyword>
<dbReference type="Gene3D" id="2.60.40.1180">
    <property type="entry name" value="Golgi alpha-mannosidase II"/>
    <property type="match status" value="1"/>
</dbReference>
<dbReference type="SUPFAM" id="SSF51445">
    <property type="entry name" value="(Trans)glycosidases"/>
    <property type="match status" value="1"/>
</dbReference>